<gene>
    <name evidence="2" type="ORF">EVAR_17127_1</name>
</gene>
<sequence>MLRGTTGRPRRRPRTRGGLEHWNLSQTVEGEIQLNKDNFELRKKKICAIVGKINSMLNDNIGVNVVNIPGRGPYCFKLHGKVYHMAGSLQPPGVAPKYAGLFIIDFDSALQYRIENEANKNCCKEIMITLQRMLDRHNPYAQLFKHVKDIDEVTHDLQLQFTTSNAFHPGRINAPTSYNRDRSVSTAHRPLARSSARSPTGFYGRHPGGRMFDAIHLSTGLFTNHDVTTVVGGGPARSKVKGSVVAFRPMNERFGDPAPFDTLYPASITPLPFITLLPSIRYSNPTQDAGNALSASLRLRVSMILSLPRWISVDPELLTSRITTVTKSETGGLIRSPNHEGRIPRGGSPLEFIGHLPFQFAPAEEWRRRGAARRAGAGARFSCFALWLQVDVLLLDECGKFNLVEFYPGKGTPLPAYRLKVVLRPTPTLRLLKALLSVTRCGIVIFGVDISNRVHFHDRRESQTTTHSFNPQTTVPNTSGSVSRTPKLFVLGEAEIIVP</sequence>
<feature type="compositionally biased region" description="Polar residues" evidence="1">
    <location>
        <begin position="463"/>
        <end position="482"/>
    </location>
</feature>
<reference evidence="2 3" key="1">
    <citation type="journal article" date="2019" name="Commun. Biol.">
        <title>The bagworm genome reveals a unique fibroin gene that provides high tensile strength.</title>
        <authorList>
            <person name="Kono N."/>
            <person name="Nakamura H."/>
            <person name="Ohtoshi R."/>
            <person name="Tomita M."/>
            <person name="Numata K."/>
            <person name="Arakawa K."/>
        </authorList>
    </citation>
    <scope>NUCLEOTIDE SEQUENCE [LARGE SCALE GENOMIC DNA]</scope>
</reference>
<feature type="region of interest" description="Disordered" evidence="1">
    <location>
        <begin position="461"/>
        <end position="482"/>
    </location>
</feature>
<dbReference type="Proteomes" id="UP000299102">
    <property type="component" value="Unassembled WGS sequence"/>
</dbReference>
<dbReference type="OrthoDB" id="10058710at2759"/>
<accession>A0A4C1ULX0</accession>
<organism evidence="2 3">
    <name type="scientific">Eumeta variegata</name>
    <name type="common">Bagworm moth</name>
    <name type="synonym">Eumeta japonica</name>
    <dbReference type="NCBI Taxonomy" id="151549"/>
    <lineage>
        <taxon>Eukaryota</taxon>
        <taxon>Metazoa</taxon>
        <taxon>Ecdysozoa</taxon>
        <taxon>Arthropoda</taxon>
        <taxon>Hexapoda</taxon>
        <taxon>Insecta</taxon>
        <taxon>Pterygota</taxon>
        <taxon>Neoptera</taxon>
        <taxon>Endopterygota</taxon>
        <taxon>Lepidoptera</taxon>
        <taxon>Glossata</taxon>
        <taxon>Ditrysia</taxon>
        <taxon>Tineoidea</taxon>
        <taxon>Psychidae</taxon>
        <taxon>Oiketicinae</taxon>
        <taxon>Eumeta</taxon>
    </lineage>
</organism>
<keyword evidence="3" id="KW-1185">Reference proteome</keyword>
<dbReference type="EMBL" id="BGZK01000193">
    <property type="protein sequence ID" value="GBP27425.1"/>
    <property type="molecule type" value="Genomic_DNA"/>
</dbReference>
<dbReference type="PANTHER" id="PTHR45786">
    <property type="entry name" value="DNA BINDING PROTEIN-LIKE"/>
    <property type="match status" value="1"/>
</dbReference>
<dbReference type="PANTHER" id="PTHR45786:SF74">
    <property type="entry name" value="ATP-DEPENDENT DNA HELICASE"/>
    <property type="match status" value="1"/>
</dbReference>
<proteinExistence type="predicted"/>
<evidence type="ECO:0000313" key="2">
    <source>
        <dbReference type="EMBL" id="GBP27425.1"/>
    </source>
</evidence>
<name>A0A4C1ULX0_EUMVA</name>
<protein>
    <submittedName>
        <fullName evidence="2">Uncharacterized protein</fullName>
    </submittedName>
</protein>
<dbReference type="AlphaFoldDB" id="A0A4C1ULX0"/>
<evidence type="ECO:0000313" key="3">
    <source>
        <dbReference type="Proteomes" id="UP000299102"/>
    </source>
</evidence>
<comment type="caution">
    <text evidence="2">The sequence shown here is derived from an EMBL/GenBank/DDBJ whole genome shotgun (WGS) entry which is preliminary data.</text>
</comment>
<evidence type="ECO:0000256" key="1">
    <source>
        <dbReference type="SAM" id="MobiDB-lite"/>
    </source>
</evidence>